<dbReference type="SMART" id="SM00408">
    <property type="entry name" value="IGc2"/>
    <property type="match status" value="3"/>
</dbReference>
<dbReference type="SUPFAM" id="SSF48726">
    <property type="entry name" value="Immunoglobulin"/>
    <property type="match status" value="5"/>
</dbReference>
<keyword evidence="5" id="KW-1185">Reference proteome</keyword>
<keyword evidence="1" id="KW-0732">Signal</keyword>
<keyword evidence="2" id="KW-1015">Disulfide bond</keyword>
<evidence type="ECO:0000256" key="2">
    <source>
        <dbReference type="ARBA" id="ARBA00023157"/>
    </source>
</evidence>
<dbReference type="PANTHER" id="PTHR11481:SF64">
    <property type="entry name" value="FC RECEPTOR-LIKE PROTEIN 4"/>
    <property type="match status" value="1"/>
</dbReference>
<accession>A0A672FG13</accession>
<feature type="domain" description="Ig-like" evidence="3">
    <location>
        <begin position="322"/>
        <end position="397"/>
    </location>
</feature>
<reference evidence="4" key="2">
    <citation type="submission" date="2025-08" db="UniProtKB">
        <authorList>
            <consortium name="Ensembl"/>
        </authorList>
    </citation>
    <scope>IDENTIFICATION</scope>
</reference>
<dbReference type="InterPro" id="IPR013783">
    <property type="entry name" value="Ig-like_fold"/>
</dbReference>
<dbReference type="PANTHER" id="PTHR11481">
    <property type="entry name" value="IMMUNOGLOBULIN FC RECEPTOR"/>
    <property type="match status" value="1"/>
</dbReference>
<dbReference type="InParanoid" id="A0A672FG13"/>
<organism evidence="4 5">
    <name type="scientific">Salarias fasciatus</name>
    <name type="common">Jewelled blenny</name>
    <name type="synonym">Blennius fasciatus</name>
    <dbReference type="NCBI Taxonomy" id="181472"/>
    <lineage>
        <taxon>Eukaryota</taxon>
        <taxon>Metazoa</taxon>
        <taxon>Chordata</taxon>
        <taxon>Craniata</taxon>
        <taxon>Vertebrata</taxon>
        <taxon>Euteleostomi</taxon>
        <taxon>Actinopterygii</taxon>
        <taxon>Neopterygii</taxon>
        <taxon>Teleostei</taxon>
        <taxon>Neoteleostei</taxon>
        <taxon>Acanthomorphata</taxon>
        <taxon>Ovalentaria</taxon>
        <taxon>Blenniimorphae</taxon>
        <taxon>Blenniiformes</taxon>
        <taxon>Blennioidei</taxon>
        <taxon>Blenniidae</taxon>
        <taxon>Salariinae</taxon>
        <taxon>Salarias</taxon>
    </lineage>
</organism>
<dbReference type="SMART" id="SM00409">
    <property type="entry name" value="IG"/>
    <property type="match status" value="5"/>
</dbReference>
<feature type="domain" description="Ig-like" evidence="3">
    <location>
        <begin position="421"/>
        <end position="578"/>
    </location>
</feature>
<proteinExistence type="predicted"/>
<protein>
    <recommendedName>
        <fullName evidence="3">Ig-like domain-containing protein</fullName>
    </recommendedName>
</protein>
<dbReference type="Ensembl" id="ENSSFAT00005003611.1">
    <property type="protein sequence ID" value="ENSSFAP00005003360.1"/>
    <property type="gene ID" value="ENSSFAG00005002264.1"/>
</dbReference>
<sequence>MLAGAPPHSENCPVQGAFPCGVCMLSLCMCGFCMRTPALPVSFVFYVFPGAVLKIDPGWSTLFIGEFVTLTCDIEGAEAGWEYSFYKDQQQYSPGYQTTNSYRFQITSSNDGGEYDCVGRHKGSSETEKSKTVSFTAAEKPRATLTSGNTTISVGGSVSLSCSVRDSDGWKYEFYKTTSTSWEKLVETSVGDSGVIQVSKGGIYQCRGERETSGYLSDMSDVAIIRITFTNKPVITQQPSWSQIFQGEKITLTCEVQGGEKTDWRYYWRRNSRSLPNEDEKLLQFTASESFNGDYKCMTTRRDDFYSLTTWSEAFTVSVLRPKLSVSPSWLIPGASVTLICHTEPPSAGWSFYWFKAVPNSQDSYTYEPLPGTSSGTANNSFTVHGQTHTAGYACSAGRGDPLIYTQHSRPTFVWSSGVHPSASLTVNPDRVQHFTSESLSLTCEGNSSQWRLIRFLTDDSLLSFLPPATINGSTYIKNEAPRKAVYWCESGTEFSNAVNISTHSDGVILVSPVYPVPVGESVTLLCVMKTGNISSDVFFYKNNKLIENERLGEMKISAVSESDEGFYKCQYNGRESA</sequence>
<evidence type="ECO:0000259" key="3">
    <source>
        <dbReference type="PROSITE" id="PS50835"/>
    </source>
</evidence>
<dbReference type="InterPro" id="IPR036179">
    <property type="entry name" value="Ig-like_dom_sf"/>
</dbReference>
<dbReference type="OMA" id="GDYRCMG"/>
<dbReference type="Pfam" id="PF13895">
    <property type="entry name" value="Ig_2"/>
    <property type="match status" value="2"/>
</dbReference>
<reference evidence="4" key="3">
    <citation type="submission" date="2025-09" db="UniProtKB">
        <authorList>
            <consortium name="Ensembl"/>
        </authorList>
    </citation>
    <scope>IDENTIFICATION</scope>
</reference>
<feature type="domain" description="Ig-like" evidence="3">
    <location>
        <begin position="49"/>
        <end position="134"/>
    </location>
</feature>
<evidence type="ECO:0000313" key="5">
    <source>
        <dbReference type="Proteomes" id="UP000472267"/>
    </source>
</evidence>
<reference evidence="4" key="1">
    <citation type="submission" date="2019-06" db="EMBL/GenBank/DDBJ databases">
        <authorList>
            <consortium name="Wellcome Sanger Institute Data Sharing"/>
        </authorList>
    </citation>
    <scope>NUCLEOTIDE SEQUENCE [LARGE SCALE GENOMIC DNA]</scope>
</reference>
<dbReference type="Gene3D" id="2.60.40.10">
    <property type="entry name" value="Immunoglobulins"/>
    <property type="match status" value="5"/>
</dbReference>
<dbReference type="GO" id="GO:0004888">
    <property type="term" value="F:transmembrane signaling receptor activity"/>
    <property type="evidence" value="ECO:0007669"/>
    <property type="project" value="TreeGrafter"/>
</dbReference>
<dbReference type="GO" id="GO:0009897">
    <property type="term" value="C:external side of plasma membrane"/>
    <property type="evidence" value="ECO:0007669"/>
    <property type="project" value="TreeGrafter"/>
</dbReference>
<dbReference type="InterPro" id="IPR050488">
    <property type="entry name" value="Ig_Fc_receptor"/>
</dbReference>
<evidence type="ECO:0000256" key="1">
    <source>
        <dbReference type="ARBA" id="ARBA00022729"/>
    </source>
</evidence>
<name>A0A672FG13_SALFA</name>
<dbReference type="GO" id="GO:0006955">
    <property type="term" value="P:immune response"/>
    <property type="evidence" value="ECO:0007669"/>
    <property type="project" value="TreeGrafter"/>
</dbReference>
<feature type="domain" description="Ig-like" evidence="3">
    <location>
        <begin position="233"/>
        <end position="318"/>
    </location>
</feature>
<dbReference type="Proteomes" id="UP000472267">
    <property type="component" value="Chromosome 3"/>
</dbReference>
<dbReference type="PROSITE" id="PS50835">
    <property type="entry name" value="IG_LIKE"/>
    <property type="match status" value="5"/>
</dbReference>
<dbReference type="GO" id="GO:0007166">
    <property type="term" value="P:cell surface receptor signaling pathway"/>
    <property type="evidence" value="ECO:0007669"/>
    <property type="project" value="TreeGrafter"/>
</dbReference>
<evidence type="ECO:0000313" key="4">
    <source>
        <dbReference type="Ensembl" id="ENSSFAP00005003360.1"/>
    </source>
</evidence>
<dbReference type="AlphaFoldDB" id="A0A672FG13"/>
<feature type="domain" description="Ig-like" evidence="3">
    <location>
        <begin position="141"/>
        <end position="223"/>
    </location>
</feature>
<dbReference type="InterPro" id="IPR007110">
    <property type="entry name" value="Ig-like_dom"/>
</dbReference>
<dbReference type="Pfam" id="PF13927">
    <property type="entry name" value="Ig_3"/>
    <property type="match status" value="1"/>
</dbReference>
<dbReference type="InterPro" id="IPR003599">
    <property type="entry name" value="Ig_sub"/>
</dbReference>
<dbReference type="InterPro" id="IPR003598">
    <property type="entry name" value="Ig_sub2"/>
</dbReference>